<comment type="caution">
    <text evidence="2">The sequence shown here is derived from an EMBL/GenBank/DDBJ whole genome shotgun (WGS) entry which is preliminary data.</text>
</comment>
<dbReference type="EMBL" id="JBJQND010000007">
    <property type="protein sequence ID" value="KAL3872429.1"/>
    <property type="molecule type" value="Genomic_DNA"/>
</dbReference>
<dbReference type="AlphaFoldDB" id="A0ABD3WER2"/>
<keyword evidence="4" id="KW-1185">Reference proteome</keyword>
<evidence type="ECO:0000313" key="4">
    <source>
        <dbReference type="Proteomes" id="UP001634394"/>
    </source>
</evidence>
<sequence>MSFVVYTASGIEHREDILLPIPLVPDDSDDPDVLEPDPNDDPDPRDDTTGAADLDLYDDLDLIFFSKEAVSKLEDVMSISLNRVMFRMVVTQDCKP</sequence>
<reference evidence="2 4" key="1">
    <citation type="submission" date="2024-11" db="EMBL/GenBank/DDBJ databases">
        <title>Chromosome-level genome assembly of the freshwater bivalve Anodonta woodiana.</title>
        <authorList>
            <person name="Chen X."/>
        </authorList>
    </citation>
    <scope>NUCLEOTIDE SEQUENCE [LARGE SCALE GENOMIC DNA]</scope>
    <source>
        <strain evidence="2">MN2024</strain>
        <tissue evidence="2">Gills</tissue>
    </source>
</reference>
<organism evidence="2 4">
    <name type="scientific">Sinanodonta woodiana</name>
    <name type="common">Chinese pond mussel</name>
    <name type="synonym">Anodonta woodiana</name>
    <dbReference type="NCBI Taxonomy" id="1069815"/>
    <lineage>
        <taxon>Eukaryota</taxon>
        <taxon>Metazoa</taxon>
        <taxon>Spiralia</taxon>
        <taxon>Lophotrochozoa</taxon>
        <taxon>Mollusca</taxon>
        <taxon>Bivalvia</taxon>
        <taxon>Autobranchia</taxon>
        <taxon>Heteroconchia</taxon>
        <taxon>Palaeoheterodonta</taxon>
        <taxon>Unionida</taxon>
        <taxon>Unionoidea</taxon>
        <taxon>Unionidae</taxon>
        <taxon>Unioninae</taxon>
        <taxon>Sinanodonta</taxon>
    </lineage>
</organism>
<gene>
    <name evidence="2" type="ORF">ACJMK2_040356</name>
    <name evidence="3" type="ORF">ACJMK2_040428</name>
</gene>
<evidence type="ECO:0000313" key="2">
    <source>
        <dbReference type="EMBL" id="KAL3872429.1"/>
    </source>
</evidence>
<dbReference type="EMBL" id="JBJQND010000007">
    <property type="protein sequence ID" value="KAL3872508.1"/>
    <property type="molecule type" value="Genomic_DNA"/>
</dbReference>
<protein>
    <submittedName>
        <fullName evidence="2">Uncharacterized protein</fullName>
    </submittedName>
</protein>
<evidence type="ECO:0000256" key="1">
    <source>
        <dbReference type="SAM" id="MobiDB-lite"/>
    </source>
</evidence>
<dbReference type="Proteomes" id="UP001634394">
    <property type="component" value="Unassembled WGS sequence"/>
</dbReference>
<name>A0ABD3WER2_SINWO</name>
<proteinExistence type="predicted"/>
<feature type="compositionally biased region" description="Acidic residues" evidence="1">
    <location>
        <begin position="26"/>
        <end position="44"/>
    </location>
</feature>
<feature type="region of interest" description="Disordered" evidence="1">
    <location>
        <begin position="21"/>
        <end position="51"/>
    </location>
</feature>
<evidence type="ECO:0000313" key="3">
    <source>
        <dbReference type="EMBL" id="KAL3872508.1"/>
    </source>
</evidence>
<accession>A0ABD3WER2</accession>